<keyword evidence="1" id="KW-0812">Transmembrane</keyword>
<dbReference type="AlphaFoldDB" id="I3S5L7"/>
<keyword evidence="1" id="KW-0472">Membrane</keyword>
<dbReference type="PANTHER" id="PTHR46431:SF9">
    <property type="entry name" value="SNARE ASSOCIATED GOLGI FAMILY PROTEIN-RELATED"/>
    <property type="match status" value="1"/>
</dbReference>
<evidence type="ECO:0000256" key="1">
    <source>
        <dbReference type="SAM" id="Phobius"/>
    </source>
</evidence>
<keyword evidence="1" id="KW-1133">Transmembrane helix</keyword>
<protein>
    <recommendedName>
        <fullName evidence="3">SNARE associated Golgi protein</fullName>
    </recommendedName>
</protein>
<evidence type="ECO:0000313" key="2">
    <source>
        <dbReference type="EMBL" id="AFK35559.1"/>
    </source>
</evidence>
<evidence type="ECO:0008006" key="3">
    <source>
        <dbReference type="Google" id="ProtNLM"/>
    </source>
</evidence>
<dbReference type="PANTHER" id="PTHR46431">
    <property type="entry name" value="EXPRESSED PROTEIN"/>
    <property type="match status" value="1"/>
</dbReference>
<feature type="transmembrane region" description="Helical" evidence="1">
    <location>
        <begin position="123"/>
        <end position="151"/>
    </location>
</feature>
<accession>I3S5L7</accession>
<dbReference type="EMBL" id="BT135764">
    <property type="protein sequence ID" value="AFK35559.1"/>
    <property type="molecule type" value="mRNA"/>
</dbReference>
<sequence length="173" mass="19420">MTYLEGNDGGRSREGDGDYVKLRWGTQDSQSEVALPSPPPRGAAKLWFWVKLVASFLCLGLLAFIVFQWVGPFFIEKVIIPITNWERNRFSPSELAVMLFGSIALFPTLLLPSSPSMWMAGMLFGYVLGFMLIISAAAVGVSLPFFIGSIFHRKIERVVRKVSKESFCFKICR</sequence>
<reference evidence="2" key="1">
    <citation type="submission" date="2012-05" db="EMBL/GenBank/DDBJ databases">
        <authorList>
            <person name="Krishnakumar V."/>
            <person name="Cheung F."/>
            <person name="Xiao Y."/>
            <person name="Chan A."/>
            <person name="Moskal W.A."/>
            <person name="Town C.D."/>
        </authorList>
    </citation>
    <scope>NUCLEOTIDE SEQUENCE</scope>
</reference>
<name>I3S5L7_LOTJA</name>
<feature type="transmembrane region" description="Helical" evidence="1">
    <location>
        <begin position="95"/>
        <end position="111"/>
    </location>
</feature>
<organism evidence="2">
    <name type="scientific">Lotus japonicus</name>
    <name type="common">Lotus corniculatus var. japonicus</name>
    <dbReference type="NCBI Taxonomy" id="34305"/>
    <lineage>
        <taxon>Eukaryota</taxon>
        <taxon>Viridiplantae</taxon>
        <taxon>Streptophyta</taxon>
        <taxon>Embryophyta</taxon>
        <taxon>Tracheophyta</taxon>
        <taxon>Spermatophyta</taxon>
        <taxon>Magnoliopsida</taxon>
        <taxon>eudicotyledons</taxon>
        <taxon>Gunneridae</taxon>
        <taxon>Pentapetalae</taxon>
        <taxon>rosids</taxon>
        <taxon>fabids</taxon>
        <taxon>Fabales</taxon>
        <taxon>Fabaceae</taxon>
        <taxon>Papilionoideae</taxon>
        <taxon>50 kb inversion clade</taxon>
        <taxon>NPAAA clade</taxon>
        <taxon>Hologalegina</taxon>
        <taxon>robinioid clade</taxon>
        <taxon>Loteae</taxon>
        <taxon>Lotus</taxon>
    </lineage>
</organism>
<feature type="transmembrane region" description="Helical" evidence="1">
    <location>
        <begin position="46"/>
        <end position="75"/>
    </location>
</feature>
<proteinExistence type="evidence at transcript level"/>